<dbReference type="RefSeq" id="WP_142458968.1">
    <property type="nucleotide sequence ID" value="NZ_FXTJ01000004.1"/>
</dbReference>
<gene>
    <name evidence="1" type="ORF">SAMN06273567_104395</name>
</gene>
<evidence type="ECO:0000313" key="2">
    <source>
        <dbReference type="Proteomes" id="UP000317484"/>
    </source>
</evidence>
<protein>
    <submittedName>
        <fullName evidence="1">Uncharacterized protein</fullName>
    </submittedName>
</protein>
<keyword evidence="2" id="KW-1185">Reference proteome</keyword>
<reference evidence="1 2" key="1">
    <citation type="submission" date="2017-05" db="EMBL/GenBank/DDBJ databases">
        <authorList>
            <person name="Varghese N."/>
            <person name="Submissions S."/>
        </authorList>
    </citation>
    <scope>NUCLEOTIDE SEQUENCE [LARGE SCALE GENOMIC DNA]</scope>
    <source>
        <strain evidence="1 2">DSM 46834</strain>
    </source>
</reference>
<sequence>MPASAAPACGLTLVAWRMADLTSPELWWRYIGLGGNLVPDALADYLAGTARWPAVEHNVLAQVLNERLWDLGCPTLVPYRPPKSRMHGTRRAPG</sequence>
<proteinExistence type="predicted"/>
<evidence type="ECO:0000313" key="1">
    <source>
        <dbReference type="EMBL" id="SMO81113.1"/>
    </source>
</evidence>
<dbReference type="Proteomes" id="UP000317484">
    <property type="component" value="Unassembled WGS sequence"/>
</dbReference>
<accession>A0A521EB23</accession>
<organism evidence="1 2">
    <name type="scientific">Geodermatophilus aquaeductus</name>
    <dbReference type="NCBI Taxonomy" id="1564161"/>
    <lineage>
        <taxon>Bacteria</taxon>
        <taxon>Bacillati</taxon>
        <taxon>Actinomycetota</taxon>
        <taxon>Actinomycetes</taxon>
        <taxon>Geodermatophilales</taxon>
        <taxon>Geodermatophilaceae</taxon>
        <taxon>Geodermatophilus</taxon>
    </lineage>
</organism>
<name>A0A521EB23_9ACTN</name>
<dbReference type="EMBL" id="FXTJ01000004">
    <property type="protein sequence ID" value="SMO81113.1"/>
    <property type="molecule type" value="Genomic_DNA"/>
</dbReference>
<dbReference type="AlphaFoldDB" id="A0A521EB23"/>